<dbReference type="EMBL" id="JAENIM010000045">
    <property type="protein sequence ID" value="MBK1792365.1"/>
    <property type="molecule type" value="Genomic_DNA"/>
</dbReference>
<dbReference type="PANTHER" id="PTHR30404:SF0">
    <property type="entry name" value="N-ACETYLMURAMOYL-L-ALANINE AMIDASE AMIC"/>
    <property type="match status" value="1"/>
</dbReference>
<dbReference type="InterPro" id="IPR002508">
    <property type="entry name" value="MurNAc-LAA_cat"/>
</dbReference>
<reference evidence="5" key="1">
    <citation type="submission" date="2021-01" db="EMBL/GenBank/DDBJ databases">
        <title>Modified the classification status of verrucomicrobia.</title>
        <authorList>
            <person name="Feng X."/>
        </authorList>
    </citation>
    <scope>NUCLEOTIDE SEQUENCE</scope>
    <source>
        <strain evidence="5">_KCTC 22039</strain>
    </source>
</reference>
<dbReference type="SUPFAM" id="SSF53187">
    <property type="entry name" value="Zn-dependent exopeptidases"/>
    <property type="match status" value="1"/>
</dbReference>
<dbReference type="InterPro" id="IPR050695">
    <property type="entry name" value="N-acetylmuramoyl_amidase_3"/>
</dbReference>
<evidence type="ECO:0000313" key="5">
    <source>
        <dbReference type="EMBL" id="MBK1792365.1"/>
    </source>
</evidence>
<dbReference type="Pfam" id="PF01520">
    <property type="entry name" value="Amidase_3"/>
    <property type="match status" value="1"/>
</dbReference>
<sequence>MQSSLITSMQSLRSIYSAIILALALVLGSVHTLEARASSWEQVQYKGGTYITLQSVSKHYKLTMTRNGKMLLMENAHYLIRGEVGSRSAYLNNVHFNLAFPIVSHAGKYLISRIDLEKLIDPVLRPNFINNAKAFGTVVLDPGHGGKDRGARGHHGFEADYTLRVARMVRDHLRRLGYKVVMTRDSDTYVSLERRVQIANQFRDAVCISIHFNSAKNSSATGIETFCVSPPGVTHYGRSLQARDKKAVPGNYVDSASMALATAVHSRSLQYTGNKEDRGIKHARYNVLSGIRIPTVLIEGGFISNPGESRMVHTNAYQQRLARGIAEAVVIYRHAITKGRR</sequence>
<dbReference type="SMART" id="SM00646">
    <property type="entry name" value="Ami_3"/>
    <property type="match status" value="1"/>
</dbReference>
<gene>
    <name evidence="5" type="ORF">JIN82_14470</name>
</gene>
<dbReference type="GO" id="GO:0030288">
    <property type="term" value="C:outer membrane-bounded periplasmic space"/>
    <property type="evidence" value="ECO:0007669"/>
    <property type="project" value="TreeGrafter"/>
</dbReference>
<comment type="catalytic activity">
    <reaction evidence="1">
        <text>Hydrolyzes the link between N-acetylmuramoyl residues and L-amino acid residues in certain cell-wall glycopeptides.</text>
        <dbReference type="EC" id="3.5.1.28"/>
    </reaction>
</comment>
<keyword evidence="6" id="KW-1185">Reference proteome</keyword>
<evidence type="ECO:0000256" key="3">
    <source>
        <dbReference type="ARBA" id="ARBA00022801"/>
    </source>
</evidence>
<feature type="domain" description="MurNAc-LAA" evidence="4">
    <location>
        <begin position="196"/>
        <end position="330"/>
    </location>
</feature>
<dbReference type="GO" id="GO:0008745">
    <property type="term" value="F:N-acetylmuramoyl-L-alanine amidase activity"/>
    <property type="evidence" value="ECO:0007669"/>
    <property type="project" value="UniProtKB-EC"/>
</dbReference>
<proteinExistence type="predicted"/>
<protein>
    <recommendedName>
        <fullName evidence="2">N-acetylmuramoyl-L-alanine amidase</fullName>
        <ecNumber evidence="2">3.5.1.28</ecNumber>
    </recommendedName>
</protein>
<name>A0A8J7MGB0_9BACT</name>
<comment type="caution">
    <text evidence="5">The sequence shown here is derived from an EMBL/GenBank/DDBJ whole genome shotgun (WGS) entry which is preliminary data.</text>
</comment>
<evidence type="ECO:0000256" key="1">
    <source>
        <dbReference type="ARBA" id="ARBA00001561"/>
    </source>
</evidence>
<evidence type="ECO:0000259" key="4">
    <source>
        <dbReference type="SMART" id="SM00646"/>
    </source>
</evidence>
<dbReference type="Gene3D" id="3.40.630.40">
    <property type="entry name" value="Zn-dependent exopeptidases"/>
    <property type="match status" value="1"/>
</dbReference>
<dbReference type="CDD" id="cd02696">
    <property type="entry name" value="MurNAc-LAA"/>
    <property type="match status" value="1"/>
</dbReference>
<evidence type="ECO:0000313" key="6">
    <source>
        <dbReference type="Proteomes" id="UP000624703"/>
    </source>
</evidence>
<dbReference type="GO" id="GO:0009253">
    <property type="term" value="P:peptidoglycan catabolic process"/>
    <property type="evidence" value="ECO:0007669"/>
    <property type="project" value="InterPro"/>
</dbReference>
<dbReference type="Proteomes" id="UP000624703">
    <property type="component" value="Unassembled WGS sequence"/>
</dbReference>
<organism evidence="5 6">
    <name type="scientific">Persicirhabdus sediminis</name>
    <dbReference type="NCBI Taxonomy" id="454144"/>
    <lineage>
        <taxon>Bacteria</taxon>
        <taxon>Pseudomonadati</taxon>
        <taxon>Verrucomicrobiota</taxon>
        <taxon>Verrucomicrobiia</taxon>
        <taxon>Verrucomicrobiales</taxon>
        <taxon>Verrucomicrobiaceae</taxon>
        <taxon>Persicirhabdus</taxon>
    </lineage>
</organism>
<keyword evidence="3" id="KW-0378">Hydrolase</keyword>
<accession>A0A8J7MGB0</accession>
<dbReference type="EC" id="3.5.1.28" evidence="2"/>
<evidence type="ECO:0000256" key="2">
    <source>
        <dbReference type="ARBA" id="ARBA00011901"/>
    </source>
</evidence>
<dbReference type="PANTHER" id="PTHR30404">
    <property type="entry name" value="N-ACETYLMURAMOYL-L-ALANINE AMIDASE"/>
    <property type="match status" value="1"/>
</dbReference>
<dbReference type="AlphaFoldDB" id="A0A8J7MGB0"/>